<comment type="caution">
    <text evidence="1">The sequence shown here is derived from an EMBL/GenBank/DDBJ whole genome shotgun (WGS) entry which is preliminary data.</text>
</comment>
<sequence length="77" mass="8063">MKPIIVLPLIFPACGCADQPVHKTSAVVLNIAPHANPKCSPDEVVVTARSVDGVVGMKCVRLANLDCRIGDRVAATV</sequence>
<evidence type="ECO:0000313" key="2">
    <source>
        <dbReference type="Proteomes" id="UP000552757"/>
    </source>
</evidence>
<gene>
    <name evidence="1" type="ORF">GGR44_001996</name>
</gene>
<evidence type="ECO:0000313" key="1">
    <source>
        <dbReference type="EMBL" id="MBB3982333.1"/>
    </source>
</evidence>
<dbReference type="Proteomes" id="UP000552757">
    <property type="component" value="Unassembled WGS sequence"/>
</dbReference>
<dbReference type="RefSeq" id="WP_183955409.1">
    <property type="nucleotide sequence ID" value="NZ_JACIEB010000004.1"/>
</dbReference>
<organism evidence="1 2">
    <name type="scientific">Sphingobium fontiphilum</name>
    <dbReference type="NCBI Taxonomy" id="944425"/>
    <lineage>
        <taxon>Bacteria</taxon>
        <taxon>Pseudomonadati</taxon>
        <taxon>Pseudomonadota</taxon>
        <taxon>Alphaproteobacteria</taxon>
        <taxon>Sphingomonadales</taxon>
        <taxon>Sphingomonadaceae</taxon>
        <taxon>Sphingobium</taxon>
    </lineage>
</organism>
<reference evidence="1 2" key="1">
    <citation type="submission" date="2020-08" db="EMBL/GenBank/DDBJ databases">
        <title>Genomic Encyclopedia of Type Strains, Phase IV (KMG-IV): sequencing the most valuable type-strain genomes for metagenomic binning, comparative biology and taxonomic classification.</title>
        <authorList>
            <person name="Goeker M."/>
        </authorList>
    </citation>
    <scope>NUCLEOTIDE SEQUENCE [LARGE SCALE GENOMIC DNA]</scope>
    <source>
        <strain evidence="1 2">DSM 29348</strain>
    </source>
</reference>
<keyword evidence="2" id="KW-1185">Reference proteome</keyword>
<proteinExistence type="predicted"/>
<dbReference type="EMBL" id="JACIEB010000004">
    <property type="protein sequence ID" value="MBB3982333.1"/>
    <property type="molecule type" value="Genomic_DNA"/>
</dbReference>
<name>A0A7W6DM02_9SPHN</name>
<accession>A0A7W6DM02</accession>
<protein>
    <submittedName>
        <fullName evidence="1">Uncharacterized protein</fullName>
    </submittedName>
</protein>
<dbReference type="AlphaFoldDB" id="A0A7W6DM02"/>